<accession>A0A8B6BZ59</accession>
<feature type="signal peptide" evidence="1">
    <location>
        <begin position="1"/>
        <end position="18"/>
    </location>
</feature>
<dbReference type="EMBL" id="UYJE01000893">
    <property type="protein sequence ID" value="VDH97413.1"/>
    <property type="molecule type" value="Genomic_DNA"/>
</dbReference>
<proteinExistence type="predicted"/>
<dbReference type="Gene3D" id="3.80.10.10">
    <property type="entry name" value="Ribonuclease Inhibitor"/>
    <property type="match status" value="1"/>
</dbReference>
<dbReference type="Proteomes" id="UP000596742">
    <property type="component" value="Unassembled WGS sequence"/>
</dbReference>
<dbReference type="InterPro" id="IPR032675">
    <property type="entry name" value="LRR_dom_sf"/>
</dbReference>
<keyword evidence="3" id="KW-1185">Reference proteome</keyword>
<dbReference type="AlphaFoldDB" id="A0A8B6BZ59"/>
<keyword evidence="1" id="KW-0732">Signal</keyword>
<dbReference type="OrthoDB" id="5954366at2759"/>
<feature type="chain" id="PRO_5032410848" description="LRRNT domain-containing protein" evidence="1">
    <location>
        <begin position="19"/>
        <end position="83"/>
    </location>
</feature>
<evidence type="ECO:0000313" key="3">
    <source>
        <dbReference type="Proteomes" id="UP000596742"/>
    </source>
</evidence>
<evidence type="ECO:0008006" key="4">
    <source>
        <dbReference type="Google" id="ProtNLM"/>
    </source>
</evidence>
<organism evidence="2 3">
    <name type="scientific">Mytilus galloprovincialis</name>
    <name type="common">Mediterranean mussel</name>
    <dbReference type="NCBI Taxonomy" id="29158"/>
    <lineage>
        <taxon>Eukaryota</taxon>
        <taxon>Metazoa</taxon>
        <taxon>Spiralia</taxon>
        <taxon>Lophotrochozoa</taxon>
        <taxon>Mollusca</taxon>
        <taxon>Bivalvia</taxon>
        <taxon>Autobranchia</taxon>
        <taxon>Pteriomorphia</taxon>
        <taxon>Mytilida</taxon>
        <taxon>Mytiloidea</taxon>
        <taxon>Mytilidae</taxon>
        <taxon>Mytilinae</taxon>
        <taxon>Mytilus</taxon>
    </lineage>
</organism>
<gene>
    <name evidence="2" type="ORF">MGAL_10B047112</name>
</gene>
<name>A0A8B6BZ59_MYTGA</name>
<protein>
    <recommendedName>
        <fullName evidence="4">LRRNT domain-containing protein</fullName>
    </recommendedName>
</protein>
<evidence type="ECO:0000256" key="1">
    <source>
        <dbReference type="SAM" id="SignalP"/>
    </source>
</evidence>
<sequence>MFFAWILSVWTLWRHVDACVHSDCECSDGGRGKSYDCESAFLTEVPNNFHIETFELDLSENRLTHLPDDVFSKNTALEYLQVL</sequence>
<dbReference type="SUPFAM" id="SSF52058">
    <property type="entry name" value="L domain-like"/>
    <property type="match status" value="1"/>
</dbReference>
<evidence type="ECO:0000313" key="2">
    <source>
        <dbReference type="EMBL" id="VDH97413.1"/>
    </source>
</evidence>
<reference evidence="2" key="1">
    <citation type="submission" date="2018-11" db="EMBL/GenBank/DDBJ databases">
        <authorList>
            <person name="Alioto T."/>
            <person name="Alioto T."/>
        </authorList>
    </citation>
    <scope>NUCLEOTIDE SEQUENCE</scope>
</reference>
<comment type="caution">
    <text evidence="2">The sequence shown here is derived from an EMBL/GenBank/DDBJ whole genome shotgun (WGS) entry which is preliminary data.</text>
</comment>